<name>A0A0H3ZW68_9GAMM</name>
<protein>
    <submittedName>
        <fullName evidence="2">Uncharacterized protein</fullName>
    </submittedName>
</protein>
<evidence type="ECO:0000256" key="1">
    <source>
        <dbReference type="SAM" id="Coils"/>
    </source>
</evidence>
<evidence type="ECO:0000313" key="2">
    <source>
        <dbReference type="EMBL" id="AKN38822.1"/>
    </source>
</evidence>
<sequence length="128" mass="14589">MSNEMKMSPNDIHYCLETLAAFEPSDIESDDFEIAVNDDQFGSMSIVRTAQLGSELIKQITEENRRLIEHLEVAKREVEKLSKQIDALDVWIENESSCAEWVSIDVIRSRLNKIYGRASRLLSKIGGE</sequence>
<dbReference type="AlphaFoldDB" id="A0A0H3ZW68"/>
<reference evidence="2" key="1">
    <citation type="journal article" date="2015" name="MBio">
        <title>Eco-Evolutionary Dynamics of Episomes among Ecologically Cohesive Bacterial Populations.</title>
        <authorList>
            <person name="Xue H."/>
            <person name="Cordero O.X."/>
            <person name="Camas F.M."/>
            <person name="Trimble W."/>
            <person name="Meyer F."/>
            <person name="Guglielmini J."/>
            <person name="Rocha E.P."/>
            <person name="Polz M.F."/>
        </authorList>
    </citation>
    <scope>NUCLEOTIDE SEQUENCE</scope>
    <source>
        <strain evidence="2">FF_113</strain>
    </source>
</reference>
<keyword evidence="1" id="KW-0175">Coiled coil</keyword>
<organism evidence="2">
    <name type="scientific">Enterovibrio sp. FF_113</name>
    <dbReference type="NCBI Taxonomy" id="1660266"/>
    <lineage>
        <taxon>Bacteria</taxon>
        <taxon>Pseudomonadati</taxon>
        <taxon>Pseudomonadota</taxon>
        <taxon>Gammaproteobacteria</taxon>
        <taxon>Vibrionales</taxon>
        <taxon>Vibrionaceae</taxon>
        <taxon>Enterovibrio</taxon>
    </lineage>
</organism>
<feature type="coiled-coil region" evidence="1">
    <location>
        <begin position="57"/>
        <end position="84"/>
    </location>
</feature>
<proteinExistence type="predicted"/>
<accession>A0A0H3ZW68</accession>
<dbReference type="EMBL" id="KP795616">
    <property type="protein sequence ID" value="AKN38822.1"/>
    <property type="molecule type" value="Genomic_DNA"/>
</dbReference>